<evidence type="ECO:0000313" key="7">
    <source>
        <dbReference type="EMBL" id="SIS60910.1"/>
    </source>
</evidence>
<dbReference type="PANTHER" id="PTHR30521:SF5">
    <property type="entry name" value="BLR4509 PROTEIN"/>
    <property type="match status" value="1"/>
</dbReference>
<dbReference type="RefSeq" id="WP_076549608.1">
    <property type="nucleotide sequence ID" value="NZ_FTOL01000001.1"/>
</dbReference>
<dbReference type="PROSITE" id="PS51404">
    <property type="entry name" value="DYP_PEROXIDASE"/>
    <property type="match status" value="1"/>
</dbReference>
<evidence type="ECO:0000256" key="1">
    <source>
        <dbReference type="ARBA" id="ARBA00001970"/>
    </source>
</evidence>
<keyword evidence="4" id="KW-0560">Oxidoreductase</keyword>
<sequence>MAFDFIKRIFNPDKVNIELKEIQSLILRSRPIPYFGTVALLEITDKESAKKMLKDLIPLIDSAEEWNKNEGASVFLTFTYKGLEKIGVPKESLDSFPESFKEGMAKRSSYLYDIGVNDPKNWQKEFKNPNIHIASAVISNNEADWKSKLEEFRTKISENNGVEVLVSEDFGATEEVKNVFGFRDGISNPEVEGSGIDVPQGFDRPIAAGEFILGYPGEGDITKPFPQPDILGKNGSFMIFRKYQSQVAEFNQFIKDNSSSPEEGELLAAKMVGRWRSGAPLVLSPEKDDKVLGENPEKNNNFSFKNDEFGKKCPFSSHIRRMNPRDSKTFVLEDERLHRIIRRSVTFGDIVPPEVTKNDGKERGQYFMGISANAMGTLEFLQKQWINDGNSQNLGSEKDPMVGLQDQNSLFSMPADPLIKRYRGLQTYNIVKGGEYCFIPSLSALKWISELN</sequence>
<dbReference type="Proteomes" id="UP000186744">
    <property type="component" value="Unassembled WGS sequence"/>
</dbReference>
<reference evidence="8" key="1">
    <citation type="submission" date="2017-01" db="EMBL/GenBank/DDBJ databases">
        <authorList>
            <person name="Varghese N."/>
            <person name="Submissions S."/>
        </authorList>
    </citation>
    <scope>NUCLEOTIDE SEQUENCE [LARGE SCALE GENOMIC DNA]</scope>
    <source>
        <strain evidence="8">DSM 18017</strain>
    </source>
</reference>
<dbReference type="STRING" id="373668.SAMN05421786_101476"/>
<organism evidence="7 8">
    <name type="scientific">Chryseobacterium ureilyticum</name>
    <dbReference type="NCBI Taxonomy" id="373668"/>
    <lineage>
        <taxon>Bacteria</taxon>
        <taxon>Pseudomonadati</taxon>
        <taxon>Bacteroidota</taxon>
        <taxon>Flavobacteriia</taxon>
        <taxon>Flavobacteriales</taxon>
        <taxon>Weeksellaceae</taxon>
        <taxon>Chryseobacterium group</taxon>
        <taxon>Chryseobacterium</taxon>
    </lineage>
</organism>
<keyword evidence="8" id="KW-1185">Reference proteome</keyword>
<comment type="cofactor">
    <cofactor evidence="1">
        <name>heme b</name>
        <dbReference type="ChEBI" id="CHEBI:60344"/>
    </cofactor>
</comment>
<dbReference type="OrthoDB" id="9781066at2"/>
<evidence type="ECO:0000256" key="4">
    <source>
        <dbReference type="ARBA" id="ARBA00023002"/>
    </source>
</evidence>
<dbReference type="SUPFAM" id="SSF54909">
    <property type="entry name" value="Dimeric alpha+beta barrel"/>
    <property type="match status" value="1"/>
</dbReference>
<dbReference type="GO" id="GO:0005829">
    <property type="term" value="C:cytosol"/>
    <property type="evidence" value="ECO:0007669"/>
    <property type="project" value="TreeGrafter"/>
</dbReference>
<dbReference type="NCBIfam" id="TIGR01413">
    <property type="entry name" value="Dyp_perox_fam"/>
    <property type="match status" value="1"/>
</dbReference>
<accession>A0A1N7KHF0</accession>
<name>A0A1N7KHF0_9FLAO</name>
<dbReference type="PANTHER" id="PTHR30521">
    <property type="entry name" value="DEFERROCHELATASE/PEROXIDASE"/>
    <property type="match status" value="1"/>
</dbReference>
<keyword evidence="3" id="KW-0479">Metal-binding</keyword>
<dbReference type="InterPro" id="IPR006314">
    <property type="entry name" value="Dyp_peroxidase"/>
</dbReference>
<dbReference type="AlphaFoldDB" id="A0A1N7KHF0"/>
<evidence type="ECO:0000313" key="8">
    <source>
        <dbReference type="Proteomes" id="UP000186744"/>
    </source>
</evidence>
<dbReference type="Pfam" id="PF21105">
    <property type="entry name" value="DyP_N"/>
    <property type="match status" value="1"/>
</dbReference>
<protein>
    <submittedName>
        <fullName evidence="7">Dyp-type peroxidase family</fullName>
    </submittedName>
</protein>
<evidence type="ECO:0000259" key="6">
    <source>
        <dbReference type="Pfam" id="PF21105"/>
    </source>
</evidence>
<evidence type="ECO:0000256" key="5">
    <source>
        <dbReference type="ARBA" id="ARBA00023004"/>
    </source>
</evidence>
<dbReference type="InterPro" id="IPR011008">
    <property type="entry name" value="Dimeric_a/b-barrel"/>
</dbReference>
<evidence type="ECO:0000256" key="3">
    <source>
        <dbReference type="ARBA" id="ARBA00022723"/>
    </source>
</evidence>
<gene>
    <name evidence="7" type="ORF">SAMN05421786_101476</name>
</gene>
<dbReference type="GO" id="GO:0046872">
    <property type="term" value="F:metal ion binding"/>
    <property type="evidence" value="ECO:0007669"/>
    <property type="project" value="UniProtKB-KW"/>
</dbReference>
<keyword evidence="2 7" id="KW-0575">Peroxidase</keyword>
<keyword evidence="5" id="KW-0408">Iron</keyword>
<dbReference type="EMBL" id="FTOL01000001">
    <property type="protein sequence ID" value="SIS60910.1"/>
    <property type="molecule type" value="Genomic_DNA"/>
</dbReference>
<dbReference type="InterPro" id="IPR049509">
    <property type="entry name" value="DyP_N"/>
</dbReference>
<evidence type="ECO:0000256" key="2">
    <source>
        <dbReference type="ARBA" id="ARBA00022559"/>
    </source>
</evidence>
<dbReference type="GO" id="GO:0004601">
    <property type="term" value="F:peroxidase activity"/>
    <property type="evidence" value="ECO:0007669"/>
    <property type="project" value="UniProtKB-KW"/>
</dbReference>
<proteinExistence type="predicted"/>
<dbReference type="GO" id="GO:0020037">
    <property type="term" value="F:heme binding"/>
    <property type="evidence" value="ECO:0007669"/>
    <property type="project" value="InterPro"/>
</dbReference>
<feature type="domain" description="DyP dimeric alpha+beta barrel" evidence="6">
    <location>
        <begin position="41"/>
        <end position="156"/>
    </location>
</feature>